<accession>A0ABP8ZUY8</accession>
<reference evidence="8" key="1">
    <citation type="journal article" date="2019" name="Int. J. Syst. Evol. Microbiol.">
        <title>The Global Catalogue of Microorganisms (GCM) 10K type strain sequencing project: providing services to taxonomists for standard genome sequencing and annotation.</title>
        <authorList>
            <consortium name="The Broad Institute Genomics Platform"/>
            <consortium name="The Broad Institute Genome Sequencing Center for Infectious Disease"/>
            <person name="Wu L."/>
            <person name="Ma J."/>
        </authorList>
    </citation>
    <scope>NUCLEOTIDE SEQUENCE [LARGE SCALE GENOMIC DNA]</scope>
    <source>
        <strain evidence="8">JCM 18537</strain>
    </source>
</reference>
<evidence type="ECO:0000313" key="8">
    <source>
        <dbReference type="Proteomes" id="UP001501645"/>
    </source>
</evidence>
<dbReference type="CDD" id="cd18622">
    <property type="entry name" value="GH32_Inu-like"/>
    <property type="match status" value="1"/>
</dbReference>
<dbReference type="PANTHER" id="PTHR42800">
    <property type="entry name" value="EXOINULINASE INUD (AFU_ORTHOLOGUE AFUA_5G00480)"/>
    <property type="match status" value="1"/>
</dbReference>
<protein>
    <recommendedName>
        <fullName evidence="9">Levanase</fullName>
    </recommendedName>
</protein>
<dbReference type="InterPro" id="IPR023296">
    <property type="entry name" value="Glyco_hydro_beta-prop_sf"/>
</dbReference>
<feature type="domain" description="Glycosyl hydrolase family 32 C-terminal" evidence="6">
    <location>
        <begin position="372"/>
        <end position="494"/>
    </location>
</feature>
<evidence type="ECO:0008006" key="9">
    <source>
        <dbReference type="Google" id="ProtNLM"/>
    </source>
</evidence>
<organism evidence="7 8">
    <name type="scientific">Microbacterium gilvum</name>
    <dbReference type="NCBI Taxonomy" id="1336204"/>
    <lineage>
        <taxon>Bacteria</taxon>
        <taxon>Bacillati</taxon>
        <taxon>Actinomycetota</taxon>
        <taxon>Actinomycetes</taxon>
        <taxon>Micrococcales</taxon>
        <taxon>Microbacteriaceae</taxon>
        <taxon>Microbacterium</taxon>
    </lineage>
</organism>
<comment type="caution">
    <text evidence="7">The sequence shown here is derived from an EMBL/GenBank/DDBJ whole genome shotgun (WGS) entry which is preliminary data.</text>
</comment>
<name>A0ABP8ZUY8_9MICO</name>
<feature type="chain" id="PRO_5045751144" description="Levanase" evidence="4">
    <location>
        <begin position="28"/>
        <end position="811"/>
    </location>
</feature>
<comment type="similarity">
    <text evidence="1">Belongs to the glycosyl hydrolase 32 family.</text>
</comment>
<evidence type="ECO:0000256" key="4">
    <source>
        <dbReference type="SAM" id="SignalP"/>
    </source>
</evidence>
<proteinExistence type="inferred from homology"/>
<dbReference type="Gene3D" id="2.60.120.560">
    <property type="entry name" value="Exo-inulinase, domain 1"/>
    <property type="match status" value="1"/>
</dbReference>
<keyword evidence="8" id="KW-1185">Reference proteome</keyword>
<evidence type="ECO:0000313" key="7">
    <source>
        <dbReference type="EMBL" id="GAA4766953.1"/>
    </source>
</evidence>
<dbReference type="Gene3D" id="2.115.10.20">
    <property type="entry name" value="Glycosyl hydrolase domain, family 43"/>
    <property type="match status" value="1"/>
</dbReference>
<dbReference type="EMBL" id="BAABKO010000001">
    <property type="protein sequence ID" value="GAA4766953.1"/>
    <property type="molecule type" value="Genomic_DNA"/>
</dbReference>
<evidence type="ECO:0000259" key="6">
    <source>
        <dbReference type="Pfam" id="PF08244"/>
    </source>
</evidence>
<dbReference type="PANTHER" id="PTHR42800:SF1">
    <property type="entry name" value="EXOINULINASE INUD (AFU_ORTHOLOGUE AFUA_5G00480)"/>
    <property type="match status" value="1"/>
</dbReference>
<dbReference type="InterPro" id="IPR013189">
    <property type="entry name" value="Glyco_hydro_32_C"/>
</dbReference>
<evidence type="ECO:0000256" key="3">
    <source>
        <dbReference type="ARBA" id="ARBA00023295"/>
    </source>
</evidence>
<evidence type="ECO:0000256" key="1">
    <source>
        <dbReference type="ARBA" id="ARBA00009902"/>
    </source>
</evidence>
<dbReference type="Pfam" id="PF00251">
    <property type="entry name" value="Glyco_hydro_32N"/>
    <property type="match status" value="1"/>
</dbReference>
<dbReference type="SMART" id="SM00640">
    <property type="entry name" value="Glyco_32"/>
    <property type="match status" value="1"/>
</dbReference>
<dbReference type="InterPro" id="IPR013320">
    <property type="entry name" value="ConA-like_dom_sf"/>
</dbReference>
<dbReference type="Pfam" id="PF08244">
    <property type="entry name" value="Glyco_hydro_32C"/>
    <property type="match status" value="1"/>
</dbReference>
<dbReference type="InterPro" id="IPR013148">
    <property type="entry name" value="Glyco_hydro_32_N"/>
</dbReference>
<evidence type="ECO:0000256" key="2">
    <source>
        <dbReference type="ARBA" id="ARBA00022801"/>
    </source>
</evidence>
<dbReference type="SUPFAM" id="SSF75005">
    <property type="entry name" value="Arabinanase/levansucrase/invertase"/>
    <property type="match status" value="1"/>
</dbReference>
<dbReference type="SUPFAM" id="SSF49899">
    <property type="entry name" value="Concanavalin A-like lectins/glucanases"/>
    <property type="match status" value="1"/>
</dbReference>
<sequence>MRALALTAAAVTTASIGVGISPPAAHADNPDAEQYRPQYHFSVPDHWKNDPIRPVYINGEYNYYYLYDADYNGVSTQTAWRRATTTDHVVYHDEGIAIPEDTTFGSPMAGSIVVDVDNTAGFGAGALVALVSVDEGPTNATDQWVYYSTDGGDTFTPYSTTTPAIANPGPGLHEFRDPKIEWDAANNQWVALVAEPLSGIGFYTSSDLKNWTYESFFAAPSGITFTECPDFFQMRADDNTLQWVVGASTGGDMHTFAYWPGDWDGSTFTPDTTVPQWLDYGDDFYAAVTYPDESSTDQSKRYLKGWVNYWNHPNTASSWTVDGFTGTDSITRELALKETDGTYRLVSTPIAALDDYATRSWELGDIPVDGQTDLGYHGTAYRLETTVSWAELDNVAIKLRRSPDGSRDFTVGKFDDFVYVDANDPTMYRENHAPYDPAATSVQLTILVDTTTVEVFVNGGEQVLTMKSNLDPTDTGIQLFTEGGAATFNDVTITEFANVTGQAEAGAAYQDFDSGYDSWSTTGGAFGSAPATGTLSMQQPVTGWRGTGLVNSYLGGDASTGTLTSPSFTVTEPYVSFLVGGGDHPTPSELFNGFEGSGWGTGWTGTGSYAGQGASTASLTNQVGAKVADTFVNGGDAATGTIASPEFTITRDYLAFKIAGGDFPWPASGNASVQLVIDGDVYFSATGDGTATLQDVAWDVHSLRGRTAHLEIVDNSTSTSFGHIMVDQVMLGNTPTAAVGETDAPTAVNLKVGGVVVRTVTGTDDERLHWESWDVADFIGQTAQLEIVDQNTTGWGHINVDHVTLSDRPMG</sequence>
<keyword evidence="2" id="KW-0378">Hydrolase</keyword>
<keyword evidence="3" id="KW-0326">Glycosidase</keyword>
<dbReference type="Proteomes" id="UP001501645">
    <property type="component" value="Unassembled WGS sequence"/>
</dbReference>
<feature type="domain" description="Glycosyl hydrolase family 32 N-terminal" evidence="5">
    <location>
        <begin position="40"/>
        <end position="349"/>
    </location>
</feature>
<evidence type="ECO:0000259" key="5">
    <source>
        <dbReference type="Pfam" id="PF00251"/>
    </source>
</evidence>
<keyword evidence="4" id="KW-0732">Signal</keyword>
<feature type="signal peptide" evidence="4">
    <location>
        <begin position="1"/>
        <end position="27"/>
    </location>
</feature>
<gene>
    <name evidence="7" type="ORF">GCM10023351_07880</name>
</gene>
<dbReference type="InterPro" id="IPR001362">
    <property type="entry name" value="Glyco_hydro_32"/>
</dbReference>